<feature type="compositionally biased region" description="Polar residues" evidence="1">
    <location>
        <begin position="38"/>
        <end position="58"/>
    </location>
</feature>
<evidence type="ECO:0008006" key="4">
    <source>
        <dbReference type="Google" id="ProtNLM"/>
    </source>
</evidence>
<dbReference type="OrthoDB" id="71501at2759"/>
<evidence type="ECO:0000313" key="3">
    <source>
        <dbReference type="Proteomes" id="UP000694044"/>
    </source>
</evidence>
<feature type="compositionally biased region" description="Acidic residues" evidence="1">
    <location>
        <begin position="522"/>
        <end position="551"/>
    </location>
</feature>
<proteinExistence type="predicted"/>
<evidence type="ECO:0000256" key="1">
    <source>
        <dbReference type="SAM" id="MobiDB-lite"/>
    </source>
</evidence>
<dbReference type="Proteomes" id="UP000694044">
    <property type="component" value="Unassembled WGS sequence"/>
</dbReference>
<feature type="region of interest" description="Disordered" evidence="1">
    <location>
        <begin position="406"/>
        <end position="432"/>
    </location>
</feature>
<feature type="compositionally biased region" description="Basic and acidic residues" evidence="1">
    <location>
        <begin position="77"/>
        <end position="87"/>
    </location>
</feature>
<accession>A0A8T1W3V0</accession>
<feature type="region of interest" description="Disordered" evidence="1">
    <location>
        <begin position="27"/>
        <end position="124"/>
    </location>
</feature>
<dbReference type="EMBL" id="JAGDFM010000094">
    <property type="protein sequence ID" value="KAG7386724.1"/>
    <property type="molecule type" value="Genomic_DNA"/>
</dbReference>
<protein>
    <recommendedName>
        <fullName evidence="4">M96 mating-specific protein family</fullName>
    </recommendedName>
</protein>
<organism evidence="2 3">
    <name type="scientific">Phytophthora pseudosyringae</name>
    <dbReference type="NCBI Taxonomy" id="221518"/>
    <lineage>
        <taxon>Eukaryota</taxon>
        <taxon>Sar</taxon>
        <taxon>Stramenopiles</taxon>
        <taxon>Oomycota</taxon>
        <taxon>Peronosporomycetes</taxon>
        <taxon>Peronosporales</taxon>
        <taxon>Peronosporaceae</taxon>
        <taxon>Phytophthora</taxon>
    </lineage>
</organism>
<gene>
    <name evidence="2" type="ORF">PHYPSEUDO_015320</name>
</gene>
<feature type="compositionally biased region" description="Basic and acidic residues" evidence="1">
    <location>
        <begin position="97"/>
        <end position="107"/>
    </location>
</feature>
<comment type="caution">
    <text evidence="2">The sequence shown here is derived from an EMBL/GenBank/DDBJ whole genome shotgun (WGS) entry which is preliminary data.</text>
</comment>
<name>A0A8T1W3V0_9STRA</name>
<sequence>MEQQPPALSEMLEFFSDFLQEEHPEIVSSAAVDAKPTAASTSLPPLAVRSNQEESPNSDGHDSDDDGWEEGYMVGEAAEKESVDDGKISCTSLDMTSRPDKLPRDETPGTARGSNRYQKRQKEELKYLKGRVRELEDELRRVDDESHAKLGNSMWQRVAQQQSVARQQALSENARLREDLNEQIKFSKSLEKMIRKRSIFHAVEDPASQPRRRRKLMANTFNEELHACVAKESLRVDRVLASTGAAAFTTDCHSVRVKSKRDLKSRNCDVLRIEMLVARRFPFPFKAVADVIWAFFSDASNLTKMGGMRREVEVSDESLLATTTFTFPVGERSAEIKATAAFKKTVEAEFVVINWVSDGECRAKRGTRNAFKVVEKGWTKIEALPGDASGCIMRTVSQLNPTVNCQTEEGAHSDQSRSPLTDPETRDDGVNTEEIGILSELILGAYAKASGHIYAEVQNVLRASPRAAFPQTQRNLTSDFGDAAESVVARNTTYGPSKQGGTLDDETKEGVELQLRALDSDRENDEGTDWDSDDLAGECESSVDTDDDDDGPAQPDLQFDPVLLFDQALLESAGGVEQPAAGNVPGELLNVMATEGWNPLTKRAP</sequence>
<feature type="region of interest" description="Disordered" evidence="1">
    <location>
        <begin position="516"/>
        <end position="558"/>
    </location>
</feature>
<dbReference type="AlphaFoldDB" id="A0A8T1W3V0"/>
<evidence type="ECO:0000313" key="2">
    <source>
        <dbReference type="EMBL" id="KAG7386724.1"/>
    </source>
</evidence>
<reference evidence="2" key="1">
    <citation type="submission" date="2021-02" db="EMBL/GenBank/DDBJ databases">
        <authorList>
            <person name="Palmer J.M."/>
        </authorList>
    </citation>
    <scope>NUCLEOTIDE SEQUENCE</scope>
    <source>
        <strain evidence="2">SCRP734</strain>
    </source>
</reference>
<keyword evidence="3" id="KW-1185">Reference proteome</keyword>